<organism evidence="2 3">
    <name type="scientific">Seminavis robusta</name>
    <dbReference type="NCBI Taxonomy" id="568900"/>
    <lineage>
        <taxon>Eukaryota</taxon>
        <taxon>Sar</taxon>
        <taxon>Stramenopiles</taxon>
        <taxon>Ochrophyta</taxon>
        <taxon>Bacillariophyta</taxon>
        <taxon>Bacillariophyceae</taxon>
        <taxon>Bacillariophycidae</taxon>
        <taxon>Naviculales</taxon>
        <taxon>Naviculaceae</taxon>
        <taxon>Seminavis</taxon>
    </lineage>
</organism>
<dbReference type="OrthoDB" id="417848at2759"/>
<comment type="caution">
    <text evidence="2">The sequence shown here is derived from an EMBL/GenBank/DDBJ whole genome shotgun (WGS) entry which is preliminary data.</text>
</comment>
<evidence type="ECO:0000313" key="2">
    <source>
        <dbReference type="EMBL" id="CAB9500414.1"/>
    </source>
</evidence>
<evidence type="ECO:0000256" key="1">
    <source>
        <dbReference type="SAM" id="SignalP"/>
    </source>
</evidence>
<evidence type="ECO:0000313" key="3">
    <source>
        <dbReference type="Proteomes" id="UP001153069"/>
    </source>
</evidence>
<sequence length="235" mass="25535">MMLKGIVMILSLAIASSFLLEYSLALSSEKPSASLVRRAFLASSLAAATQFVYAQTNAPNGFRRIPTQFIAALGDPNSSSGKGAQDWGIWPVDPGPRGVWLDQYKRELGDTNGMAPAGWRFNPQDWWLEEHGLIMESPQFPLTAQPGRYLVTGGRLVTTVLTVDADGSWHLDDSAKLYDVTHLPCRSARYHPVEGGSPLTAKKSDFPVRPGAEMPLVPGCSKQDYAVLFVIGVEA</sequence>
<feature type="signal peptide" evidence="1">
    <location>
        <begin position="1"/>
        <end position="25"/>
    </location>
</feature>
<proteinExistence type="predicted"/>
<keyword evidence="3" id="KW-1185">Reference proteome</keyword>
<feature type="chain" id="PRO_5040221219" evidence="1">
    <location>
        <begin position="26"/>
        <end position="235"/>
    </location>
</feature>
<protein>
    <submittedName>
        <fullName evidence="2">Uncharacterized protein</fullName>
    </submittedName>
</protein>
<dbReference type="Proteomes" id="UP001153069">
    <property type="component" value="Unassembled WGS sequence"/>
</dbReference>
<accession>A0A9N8DGQ7</accession>
<reference evidence="2" key="1">
    <citation type="submission" date="2020-06" db="EMBL/GenBank/DDBJ databases">
        <authorList>
            <consortium name="Plant Systems Biology data submission"/>
        </authorList>
    </citation>
    <scope>NUCLEOTIDE SEQUENCE</scope>
    <source>
        <strain evidence="2">D6</strain>
    </source>
</reference>
<dbReference type="EMBL" id="CAICTM010000082">
    <property type="protein sequence ID" value="CAB9500414.1"/>
    <property type="molecule type" value="Genomic_DNA"/>
</dbReference>
<name>A0A9N8DGQ7_9STRA</name>
<keyword evidence="1" id="KW-0732">Signal</keyword>
<dbReference type="AlphaFoldDB" id="A0A9N8DGQ7"/>
<gene>
    <name evidence="2" type="ORF">SEMRO_83_G044370.1</name>
</gene>